<keyword evidence="2 5" id="KW-0456">Lyase</keyword>
<dbReference type="GO" id="GO:0016829">
    <property type="term" value="F:lyase activity"/>
    <property type="evidence" value="ECO:0007669"/>
    <property type="project" value="UniProtKB-KW"/>
</dbReference>
<dbReference type="AlphaFoldDB" id="A0A1S9DE33"/>
<proteinExistence type="predicted"/>
<evidence type="ECO:0000256" key="1">
    <source>
        <dbReference type="ARBA" id="ARBA00022729"/>
    </source>
</evidence>
<dbReference type="InterPro" id="IPR008929">
    <property type="entry name" value="Chondroitin_lyas"/>
</dbReference>
<gene>
    <name evidence="5" type="ORF">OAory_01038480</name>
</gene>
<dbReference type="EMBL" id="MKZY01000006">
    <property type="protein sequence ID" value="OOO07348.1"/>
    <property type="molecule type" value="Genomic_DNA"/>
</dbReference>
<evidence type="ECO:0000256" key="3">
    <source>
        <dbReference type="SAM" id="SignalP"/>
    </source>
</evidence>
<keyword evidence="1 3" id="KW-0732">Signal</keyword>
<dbReference type="Gene3D" id="1.50.10.100">
    <property type="entry name" value="Chondroitin AC/alginate lyase"/>
    <property type="match status" value="1"/>
</dbReference>
<evidence type="ECO:0000313" key="6">
    <source>
        <dbReference type="Proteomes" id="UP000190312"/>
    </source>
</evidence>
<evidence type="ECO:0000256" key="2">
    <source>
        <dbReference type="ARBA" id="ARBA00023239"/>
    </source>
</evidence>
<dbReference type="SUPFAM" id="SSF48230">
    <property type="entry name" value="Chondroitin AC/alginate lyase"/>
    <property type="match status" value="1"/>
</dbReference>
<comment type="caution">
    <text evidence="5">The sequence shown here is derived from an EMBL/GenBank/DDBJ whole genome shotgun (WGS) entry which is preliminary data.</text>
</comment>
<dbReference type="Proteomes" id="UP000190312">
    <property type="component" value="Unassembled WGS sequence"/>
</dbReference>
<dbReference type="InterPro" id="IPR008397">
    <property type="entry name" value="Alginate_lyase_dom"/>
</dbReference>
<name>A0A1S9DE33_ASPOZ</name>
<dbReference type="Pfam" id="PF05426">
    <property type="entry name" value="Alginate_lyase"/>
    <property type="match status" value="1"/>
</dbReference>
<accession>A0A1S9DE33</accession>
<feature type="chain" id="PRO_5010589510" evidence="3">
    <location>
        <begin position="22"/>
        <end position="406"/>
    </location>
</feature>
<evidence type="ECO:0000259" key="4">
    <source>
        <dbReference type="Pfam" id="PF05426"/>
    </source>
</evidence>
<dbReference type="VEuPathDB" id="FungiDB:AO090010000040"/>
<dbReference type="GO" id="GO:0042597">
    <property type="term" value="C:periplasmic space"/>
    <property type="evidence" value="ECO:0007669"/>
    <property type="project" value="InterPro"/>
</dbReference>
<organism evidence="5 6">
    <name type="scientific">Aspergillus oryzae</name>
    <name type="common">Yellow koji mold</name>
    <dbReference type="NCBI Taxonomy" id="5062"/>
    <lineage>
        <taxon>Eukaryota</taxon>
        <taxon>Fungi</taxon>
        <taxon>Dikarya</taxon>
        <taxon>Ascomycota</taxon>
        <taxon>Pezizomycotina</taxon>
        <taxon>Eurotiomycetes</taxon>
        <taxon>Eurotiomycetidae</taxon>
        <taxon>Eurotiales</taxon>
        <taxon>Aspergillaceae</taxon>
        <taxon>Aspergillus</taxon>
        <taxon>Aspergillus subgen. Circumdati</taxon>
    </lineage>
</organism>
<protein>
    <submittedName>
        <fullName evidence="5">Alginate lyase</fullName>
    </submittedName>
</protein>
<dbReference type="eggNOG" id="ENOG502SHBT">
    <property type="taxonomic scope" value="Eukaryota"/>
</dbReference>
<feature type="domain" description="Alginate lyase" evidence="4">
    <location>
        <begin position="111"/>
        <end position="335"/>
    </location>
</feature>
<dbReference type="OrthoDB" id="5302720at2759"/>
<evidence type="ECO:0000313" key="5">
    <source>
        <dbReference type="EMBL" id="OOO07348.1"/>
    </source>
</evidence>
<reference evidence="5 6" key="1">
    <citation type="submission" date="2016-10" db="EMBL/GenBank/DDBJ databases">
        <title>Genome sequencing of Aspergillus oryzae BCC7051.</title>
        <authorList>
            <person name="Thammarongtham C."/>
            <person name="Vorapreeda T."/>
            <person name="Nookaew I."/>
            <person name="Srisuk T."/>
            <person name="Land M."/>
            <person name="Jeennor S."/>
            <person name="Laoteng K."/>
        </authorList>
    </citation>
    <scope>NUCLEOTIDE SEQUENCE [LARGE SCALE GENOMIC DNA]</scope>
    <source>
        <strain evidence="5 6">BCC7051</strain>
    </source>
</reference>
<sequence>MYCFKSSTIFAVLSLLSQALSSSSQEPLGIKDFHTPEPTAKWVHPGVLVSQPQLDFIRLKLAAEEEPWTGAYKAMLGSRLLSPLLEPTPFTNVVCGPFSKPNIGCTNETHDALAAYGNALAWAISGIETYALQSMRFMDAWSQTLQSHNCSNAPLQSGWAGSVWPRAGEIIRHATVGGQNAPWPPASIARFESMLRDVYLPLTARGSDYDSNWELVMIEASMGISIFIDDKSNYNKAMELFAERAPATIYLTSDGSYPKTVHCPNCSKHEIETYWRQSVFQLNGQAQETCRDLEHTGYGLASISHIAETSRIQGEDMFTTDIGRRLMYALELHTDFEDGRAAPCWLCNGTLEGVLSPITEVGYNALHTRLGYDMPKTGKYTIKNRPVAHNGLFVGFETLTHASNPR</sequence>
<feature type="signal peptide" evidence="3">
    <location>
        <begin position="1"/>
        <end position="21"/>
    </location>
</feature>
<dbReference type="OMA" id="AWSAANW"/>